<evidence type="ECO:0000313" key="2">
    <source>
        <dbReference type="Proteomes" id="UP001056120"/>
    </source>
</evidence>
<gene>
    <name evidence="1" type="ORF">L1987_43167</name>
</gene>
<accession>A0ACB9GLW2</accession>
<protein>
    <submittedName>
        <fullName evidence="1">Uncharacterized protein</fullName>
    </submittedName>
</protein>
<comment type="caution">
    <text evidence="1">The sequence shown here is derived from an EMBL/GenBank/DDBJ whole genome shotgun (WGS) entry which is preliminary data.</text>
</comment>
<organism evidence="1 2">
    <name type="scientific">Smallanthus sonchifolius</name>
    <dbReference type="NCBI Taxonomy" id="185202"/>
    <lineage>
        <taxon>Eukaryota</taxon>
        <taxon>Viridiplantae</taxon>
        <taxon>Streptophyta</taxon>
        <taxon>Embryophyta</taxon>
        <taxon>Tracheophyta</taxon>
        <taxon>Spermatophyta</taxon>
        <taxon>Magnoliopsida</taxon>
        <taxon>eudicotyledons</taxon>
        <taxon>Gunneridae</taxon>
        <taxon>Pentapetalae</taxon>
        <taxon>asterids</taxon>
        <taxon>campanulids</taxon>
        <taxon>Asterales</taxon>
        <taxon>Asteraceae</taxon>
        <taxon>Asteroideae</taxon>
        <taxon>Heliantheae alliance</taxon>
        <taxon>Millerieae</taxon>
        <taxon>Smallanthus</taxon>
    </lineage>
</organism>
<evidence type="ECO:0000313" key="1">
    <source>
        <dbReference type="EMBL" id="KAI3784075.1"/>
    </source>
</evidence>
<reference evidence="1 2" key="2">
    <citation type="journal article" date="2022" name="Mol. Ecol. Resour.">
        <title>The genomes of chicory, endive, great burdock and yacon provide insights into Asteraceae paleo-polyploidization history and plant inulin production.</title>
        <authorList>
            <person name="Fan W."/>
            <person name="Wang S."/>
            <person name="Wang H."/>
            <person name="Wang A."/>
            <person name="Jiang F."/>
            <person name="Liu H."/>
            <person name="Zhao H."/>
            <person name="Xu D."/>
            <person name="Zhang Y."/>
        </authorList>
    </citation>
    <scope>NUCLEOTIDE SEQUENCE [LARGE SCALE GENOMIC DNA]</scope>
    <source>
        <strain evidence="2">cv. Yunnan</strain>
        <tissue evidence="1">Leaves</tissue>
    </source>
</reference>
<proteinExistence type="predicted"/>
<dbReference type="Proteomes" id="UP001056120">
    <property type="component" value="Linkage Group LG14"/>
</dbReference>
<dbReference type="EMBL" id="CM042031">
    <property type="protein sequence ID" value="KAI3784075.1"/>
    <property type="molecule type" value="Genomic_DNA"/>
</dbReference>
<keyword evidence="2" id="KW-1185">Reference proteome</keyword>
<sequence length="103" mass="10872">MWVGARDGGYGGVYACFTKVVMEAVNGELEGGGGCVTMSMEMKVSFTGMVVSFTVVRTVVNGGLCKDGDGGLKWCYGDKGGDASSRLEWLEVRHGGDGEYVSR</sequence>
<reference evidence="2" key="1">
    <citation type="journal article" date="2022" name="Mol. Ecol. Resour.">
        <title>The genomes of chicory, endive, great burdock and yacon provide insights into Asteraceae palaeo-polyploidization history and plant inulin production.</title>
        <authorList>
            <person name="Fan W."/>
            <person name="Wang S."/>
            <person name="Wang H."/>
            <person name="Wang A."/>
            <person name="Jiang F."/>
            <person name="Liu H."/>
            <person name="Zhao H."/>
            <person name="Xu D."/>
            <person name="Zhang Y."/>
        </authorList>
    </citation>
    <scope>NUCLEOTIDE SEQUENCE [LARGE SCALE GENOMIC DNA]</scope>
    <source>
        <strain evidence="2">cv. Yunnan</strain>
    </source>
</reference>
<name>A0ACB9GLW2_9ASTR</name>